<dbReference type="Proteomes" id="UP000530424">
    <property type="component" value="Unassembled WGS sequence"/>
</dbReference>
<feature type="transmembrane region" description="Helical" evidence="1">
    <location>
        <begin position="12"/>
        <end position="32"/>
    </location>
</feature>
<accession>A0A853C210</accession>
<dbReference type="RefSeq" id="WP_179667560.1">
    <property type="nucleotide sequence ID" value="NZ_JACCFP010000001.1"/>
</dbReference>
<proteinExistence type="predicted"/>
<feature type="transmembrane region" description="Helical" evidence="1">
    <location>
        <begin position="138"/>
        <end position="155"/>
    </location>
</feature>
<feature type="transmembrane region" description="Helical" evidence="1">
    <location>
        <begin position="216"/>
        <end position="235"/>
    </location>
</feature>
<dbReference type="EMBL" id="JACCFP010000001">
    <property type="protein sequence ID" value="NYJ01036.1"/>
    <property type="molecule type" value="Genomic_DNA"/>
</dbReference>
<gene>
    <name evidence="2" type="ORF">HNR19_001734</name>
</gene>
<evidence type="ECO:0000313" key="3">
    <source>
        <dbReference type="Proteomes" id="UP000530424"/>
    </source>
</evidence>
<feature type="transmembrane region" description="Helical" evidence="1">
    <location>
        <begin position="281"/>
        <end position="301"/>
    </location>
</feature>
<dbReference type="AlphaFoldDB" id="A0A853C210"/>
<organism evidence="2 3">
    <name type="scientific">Nocardioides thalensis</name>
    <dbReference type="NCBI Taxonomy" id="1914755"/>
    <lineage>
        <taxon>Bacteria</taxon>
        <taxon>Bacillati</taxon>
        <taxon>Actinomycetota</taxon>
        <taxon>Actinomycetes</taxon>
        <taxon>Propionibacteriales</taxon>
        <taxon>Nocardioidaceae</taxon>
        <taxon>Nocardioides</taxon>
    </lineage>
</organism>
<protein>
    <submittedName>
        <fullName evidence="2">Uncharacterized protein</fullName>
    </submittedName>
</protein>
<name>A0A853C210_9ACTN</name>
<keyword evidence="3" id="KW-1185">Reference proteome</keyword>
<keyword evidence="1" id="KW-1133">Transmembrane helix</keyword>
<feature type="transmembrane region" description="Helical" evidence="1">
    <location>
        <begin position="113"/>
        <end position="132"/>
    </location>
</feature>
<evidence type="ECO:0000313" key="2">
    <source>
        <dbReference type="EMBL" id="NYJ01036.1"/>
    </source>
</evidence>
<feature type="transmembrane region" description="Helical" evidence="1">
    <location>
        <begin position="371"/>
        <end position="392"/>
    </location>
</feature>
<feature type="transmembrane region" description="Helical" evidence="1">
    <location>
        <begin position="80"/>
        <end position="101"/>
    </location>
</feature>
<sequence length="579" mass="61853">MSAWRGTQGVAALGVIAVMVATRWVLLAGSYFNQDDFYLSGRAYASDLTVDFLVRDTAGHVNPLQQLSYWLVAHHAPYDWAVVAAGILLMQTAATVLMWLILTRLLGERWSRLPLLALFAWAPLTLATTLWWSAAMGLWPHVLCSLAAVWLLVRWQQAGGRRWVEPVAIVAITVVGLLWHERAVLIPPLVFGVAVALADDAIGWRRLTAALVRFRWLWAALVALLAGFLVAHGLLTDVEGGGGSASRMLAISWSFLGENVVPGVAGGPWTGHLEGGAVVPATWVTVVSIVLAVAAAGWLLLRGGPARRWGLAVLAGYVAADLALVLSGRAGFGSVIGLDPRYSSDVVHAAVVCLALAWRGAPAPPRVPPRLAAGALVAAYGVAAAFGTALLVPHFQNTEDRELVTTLRSELAADPTQVLVDDLAPADVVLPLVGDDSLYSRILAPLPEMPEFDDPSPRLRLVADDGRLVAPELDDSITARAGRDDGCGYAVDDRPVDVRFRVPLAGRVLVQLGYFTDREATVTIGAGDWSAAFLARPGPNQVWFVLPDLGREVDRLELESDGRATVCVTDAEAGLPEEP</sequence>
<reference evidence="2 3" key="1">
    <citation type="submission" date="2020-07" db="EMBL/GenBank/DDBJ databases">
        <title>Sequencing the genomes of 1000 actinobacteria strains.</title>
        <authorList>
            <person name="Klenk H.-P."/>
        </authorList>
    </citation>
    <scope>NUCLEOTIDE SEQUENCE [LARGE SCALE GENOMIC DNA]</scope>
    <source>
        <strain evidence="2 3">DSM 103833</strain>
    </source>
</reference>
<comment type="caution">
    <text evidence="2">The sequence shown here is derived from an EMBL/GenBank/DDBJ whole genome shotgun (WGS) entry which is preliminary data.</text>
</comment>
<feature type="transmembrane region" description="Helical" evidence="1">
    <location>
        <begin position="313"/>
        <end position="336"/>
    </location>
</feature>
<evidence type="ECO:0000256" key="1">
    <source>
        <dbReference type="SAM" id="Phobius"/>
    </source>
</evidence>
<keyword evidence="1" id="KW-0812">Transmembrane</keyword>
<keyword evidence="1" id="KW-0472">Membrane</keyword>